<evidence type="ECO:0000313" key="3">
    <source>
        <dbReference type="EMBL" id="KDS49636.1"/>
    </source>
</evidence>
<dbReference type="EMBL" id="JNHM01000075">
    <property type="protein sequence ID" value="KDS49636.1"/>
    <property type="molecule type" value="Genomic_DNA"/>
</dbReference>
<gene>
    <name evidence="3" type="ORF">M099_3188</name>
</gene>
<dbReference type="PATRIC" id="fig|1339352.3.peg.3033"/>
<evidence type="ECO:0000256" key="1">
    <source>
        <dbReference type="ARBA" id="ARBA00023125"/>
    </source>
</evidence>
<dbReference type="Proteomes" id="UP000027661">
    <property type="component" value="Unassembled WGS sequence"/>
</dbReference>
<comment type="caution">
    <text evidence="3">The sequence shown here is derived from an EMBL/GenBank/DDBJ whole genome shotgun (WGS) entry which is preliminary data.</text>
</comment>
<accession>A0A069SB94</accession>
<proteinExistence type="predicted"/>
<protein>
    <submittedName>
        <fullName evidence="3">Bacterial DNA-binding family protein</fullName>
    </submittedName>
</protein>
<dbReference type="InterPro" id="IPR041607">
    <property type="entry name" value="HU-HIG"/>
</dbReference>
<reference evidence="3 4" key="1">
    <citation type="submission" date="2014-04" db="EMBL/GenBank/DDBJ databases">
        <authorList>
            <person name="Sears C."/>
            <person name="Carroll K."/>
            <person name="Sack B.R."/>
            <person name="Qadri F."/>
            <person name="Myers L.L."/>
            <person name="Chung G.-T."/>
            <person name="Escheverria P."/>
            <person name="Fraser C.M."/>
            <person name="Sadzewicz L."/>
            <person name="Shefchek K.A."/>
            <person name="Tallon L."/>
            <person name="Das S.P."/>
            <person name="Daugherty S."/>
            <person name="Mongodin E.F."/>
        </authorList>
    </citation>
    <scope>NUCLEOTIDE SEQUENCE [LARGE SCALE GENOMIC DNA]</scope>
    <source>
        <strain evidence="3 4">3975 RP4</strain>
    </source>
</reference>
<dbReference type="GO" id="GO:0003677">
    <property type="term" value="F:DNA binding"/>
    <property type="evidence" value="ECO:0007669"/>
    <property type="project" value="UniProtKB-KW"/>
</dbReference>
<organism evidence="3 4">
    <name type="scientific">Phocaeicola vulgatus str. 3975 RP4</name>
    <dbReference type="NCBI Taxonomy" id="1339352"/>
    <lineage>
        <taxon>Bacteria</taxon>
        <taxon>Pseudomonadati</taxon>
        <taxon>Bacteroidota</taxon>
        <taxon>Bacteroidia</taxon>
        <taxon>Bacteroidales</taxon>
        <taxon>Bacteroidaceae</taxon>
        <taxon>Phocaeicola</taxon>
    </lineage>
</organism>
<sequence length="164" mass="18039">MINYSISLRANPSDQDAPKKAYANAQYSEIMTLDKFAEHISTHGSKYNRADIQAVLIQAVDCMREQLLAGQRIQMGDLGTFSIHINSMGAESLETYNPAIHVKDLNVRWKAGTRFLSLLKDSVFNLVPTRKAAKLVVKALKAGKNTVDLTGEASGPDDKTEENA</sequence>
<evidence type="ECO:0000259" key="2">
    <source>
        <dbReference type="Pfam" id="PF18291"/>
    </source>
</evidence>
<dbReference type="SUPFAM" id="SSF47729">
    <property type="entry name" value="IHF-like DNA-binding proteins"/>
    <property type="match status" value="1"/>
</dbReference>
<evidence type="ECO:0000313" key="4">
    <source>
        <dbReference type="Proteomes" id="UP000027661"/>
    </source>
</evidence>
<dbReference type="Pfam" id="PF18291">
    <property type="entry name" value="HU-HIG"/>
    <property type="match status" value="1"/>
</dbReference>
<dbReference type="InterPro" id="IPR010992">
    <property type="entry name" value="IHF-like_DNA-bd_dom_sf"/>
</dbReference>
<dbReference type="RefSeq" id="WP_016270442.1">
    <property type="nucleotide sequence ID" value="NZ_JNHM01000075.1"/>
</dbReference>
<dbReference type="Gene3D" id="4.10.520.10">
    <property type="entry name" value="IHF-like DNA-binding proteins"/>
    <property type="match status" value="1"/>
</dbReference>
<name>A0A069SB94_PHOVU</name>
<keyword evidence="1 3" id="KW-0238">DNA-binding</keyword>
<dbReference type="AlphaFoldDB" id="A0A069SB94"/>
<feature type="domain" description="HU" evidence="2">
    <location>
        <begin position="2"/>
        <end position="122"/>
    </location>
</feature>